<evidence type="ECO:0000313" key="9">
    <source>
        <dbReference type="EMBL" id="MBP2398645.1"/>
    </source>
</evidence>
<evidence type="ECO:0000256" key="2">
    <source>
        <dbReference type="ARBA" id="ARBA00010792"/>
    </source>
</evidence>
<dbReference type="RefSeq" id="WP_188947436.1">
    <property type="nucleotide sequence ID" value="NZ_BMPH01000003.1"/>
</dbReference>
<dbReference type="PANTHER" id="PTHR30353">
    <property type="entry name" value="INNER MEMBRANE PROTEIN DEDA-RELATED"/>
    <property type="match status" value="1"/>
</dbReference>
<comment type="subcellular location">
    <subcellularLocation>
        <location evidence="1 7">Cell membrane</location>
        <topology evidence="1 7">Multi-pass membrane protein</topology>
    </subcellularLocation>
</comment>
<dbReference type="Proteomes" id="UP001195422">
    <property type="component" value="Unassembled WGS sequence"/>
</dbReference>
<evidence type="ECO:0000256" key="6">
    <source>
        <dbReference type="ARBA" id="ARBA00023136"/>
    </source>
</evidence>
<feature type="transmembrane region" description="Helical" evidence="7">
    <location>
        <begin position="40"/>
        <end position="68"/>
    </location>
</feature>
<dbReference type="EMBL" id="JAGIOJ010000001">
    <property type="protein sequence ID" value="MBP2398645.1"/>
    <property type="molecule type" value="Genomic_DNA"/>
</dbReference>
<gene>
    <name evidence="9" type="ORF">JOF39_001726</name>
</gene>
<protein>
    <submittedName>
        <fullName evidence="9">Membrane protein DedA with SNARE-associated domain</fullName>
    </submittedName>
</protein>
<evidence type="ECO:0000259" key="8">
    <source>
        <dbReference type="Pfam" id="PF09335"/>
    </source>
</evidence>
<keyword evidence="5 7" id="KW-1133">Transmembrane helix</keyword>
<accession>A0ABS4XQM1</accession>
<dbReference type="PANTHER" id="PTHR30353:SF0">
    <property type="entry name" value="TRANSMEMBRANE PROTEIN"/>
    <property type="match status" value="1"/>
</dbReference>
<evidence type="ECO:0000256" key="5">
    <source>
        <dbReference type="ARBA" id="ARBA00022989"/>
    </source>
</evidence>
<feature type="domain" description="VTT" evidence="8">
    <location>
        <begin position="34"/>
        <end position="159"/>
    </location>
</feature>
<reference evidence="9 10" key="1">
    <citation type="submission" date="2021-03" db="EMBL/GenBank/DDBJ databases">
        <title>Sequencing the genomes of 1000 actinobacteria strains.</title>
        <authorList>
            <person name="Klenk H.-P."/>
        </authorList>
    </citation>
    <scope>NUCLEOTIDE SEQUENCE [LARGE SCALE GENOMIC DNA]</scope>
    <source>
        <strain evidence="9 10">DSM 20168</strain>
    </source>
</reference>
<dbReference type="InterPro" id="IPR032816">
    <property type="entry name" value="VTT_dom"/>
</dbReference>
<keyword evidence="4 7" id="KW-0812">Transmembrane</keyword>
<evidence type="ECO:0000256" key="3">
    <source>
        <dbReference type="ARBA" id="ARBA00022475"/>
    </source>
</evidence>
<feature type="transmembrane region" description="Helical" evidence="7">
    <location>
        <begin position="12"/>
        <end position="34"/>
    </location>
</feature>
<feature type="transmembrane region" description="Helical" evidence="7">
    <location>
        <begin position="170"/>
        <end position="191"/>
    </location>
</feature>
<organism evidence="9 10">
    <name type="scientific">Glutamicibacter protophormiae</name>
    <name type="common">Brevibacterium protophormiae</name>
    <dbReference type="NCBI Taxonomy" id="37930"/>
    <lineage>
        <taxon>Bacteria</taxon>
        <taxon>Bacillati</taxon>
        <taxon>Actinomycetota</taxon>
        <taxon>Actinomycetes</taxon>
        <taxon>Micrococcales</taxon>
        <taxon>Micrococcaceae</taxon>
        <taxon>Glutamicibacter</taxon>
    </lineage>
</organism>
<evidence type="ECO:0000256" key="4">
    <source>
        <dbReference type="ARBA" id="ARBA00022692"/>
    </source>
</evidence>
<evidence type="ECO:0000256" key="7">
    <source>
        <dbReference type="RuleBase" id="RU367016"/>
    </source>
</evidence>
<dbReference type="InterPro" id="IPR032818">
    <property type="entry name" value="DedA-like"/>
</dbReference>
<name>A0ABS4XQM1_GLUPR</name>
<evidence type="ECO:0000313" key="10">
    <source>
        <dbReference type="Proteomes" id="UP001195422"/>
    </source>
</evidence>
<keyword evidence="6 7" id="KW-0472">Membrane</keyword>
<keyword evidence="3 7" id="KW-1003">Cell membrane</keyword>
<dbReference type="Pfam" id="PF09335">
    <property type="entry name" value="VTT_dom"/>
    <property type="match status" value="1"/>
</dbReference>
<evidence type="ECO:0000256" key="1">
    <source>
        <dbReference type="ARBA" id="ARBA00004651"/>
    </source>
</evidence>
<sequence>MELVNEAIMHAATAWWILPLLFAFCLIDGVFPVVPSETFLVSLAAVGISTGSPNLLLIFVIGVSGAIIGDQITFRIGRGIGYRQYGWMRKGRVKKILDFATRKLETSGALLIFTARYIPLGRVAVNMTAGATGFSYHRFTFFDVIGCITWGAYSVGIGALAGKWLSENKLLGIAVSVVIAVVLGYIIDRIVSRVLERVHRRKLRQLAQKRGGTLGSAIHTAPPGEQQEI</sequence>
<proteinExistence type="inferred from homology"/>
<comment type="similarity">
    <text evidence="2 7">Belongs to the DedA family.</text>
</comment>
<comment type="caution">
    <text evidence="9">The sequence shown here is derived from an EMBL/GenBank/DDBJ whole genome shotgun (WGS) entry which is preliminary data.</text>
</comment>
<keyword evidence="10" id="KW-1185">Reference proteome</keyword>
<feature type="transmembrane region" description="Helical" evidence="7">
    <location>
        <begin position="141"/>
        <end position="164"/>
    </location>
</feature>